<dbReference type="InterPro" id="IPR029016">
    <property type="entry name" value="GAF-like_dom_sf"/>
</dbReference>
<dbReference type="AlphaFoldDB" id="A0A3N1XNH5"/>
<dbReference type="RefSeq" id="WP_123609420.1">
    <property type="nucleotide sequence ID" value="NZ_RJVG01000005.1"/>
</dbReference>
<dbReference type="SMART" id="SM00052">
    <property type="entry name" value="EAL"/>
    <property type="match status" value="1"/>
</dbReference>
<proteinExistence type="predicted"/>
<protein>
    <submittedName>
        <fullName evidence="3">Diguanylate cyclase (GGDEF)-like protein</fullName>
    </submittedName>
</protein>
<dbReference type="InterPro" id="IPR029787">
    <property type="entry name" value="Nucleotide_cyclase"/>
</dbReference>
<dbReference type="NCBIfam" id="TIGR00254">
    <property type="entry name" value="GGDEF"/>
    <property type="match status" value="2"/>
</dbReference>
<dbReference type="PROSITE" id="PS50887">
    <property type="entry name" value="GGDEF"/>
    <property type="match status" value="2"/>
</dbReference>
<dbReference type="CDD" id="cd01949">
    <property type="entry name" value="GGDEF"/>
    <property type="match status" value="2"/>
</dbReference>
<dbReference type="InterPro" id="IPR052155">
    <property type="entry name" value="Biofilm_reg_signaling"/>
</dbReference>
<evidence type="ECO:0000259" key="1">
    <source>
        <dbReference type="PROSITE" id="PS50883"/>
    </source>
</evidence>
<dbReference type="SUPFAM" id="SSF55073">
    <property type="entry name" value="Nucleotide cyclase"/>
    <property type="match status" value="2"/>
</dbReference>
<feature type="domain" description="GGDEF" evidence="2">
    <location>
        <begin position="531"/>
        <end position="662"/>
    </location>
</feature>
<dbReference type="Pfam" id="PF00990">
    <property type="entry name" value="GGDEF"/>
    <property type="match status" value="2"/>
</dbReference>
<dbReference type="Gene3D" id="3.20.20.450">
    <property type="entry name" value="EAL domain"/>
    <property type="match status" value="1"/>
</dbReference>
<dbReference type="InterPro" id="IPR035965">
    <property type="entry name" value="PAS-like_dom_sf"/>
</dbReference>
<dbReference type="Gene3D" id="3.30.450.40">
    <property type="match status" value="1"/>
</dbReference>
<dbReference type="SUPFAM" id="SSF55781">
    <property type="entry name" value="GAF domain-like"/>
    <property type="match status" value="1"/>
</dbReference>
<dbReference type="Gene3D" id="3.30.450.20">
    <property type="entry name" value="PAS domain"/>
    <property type="match status" value="1"/>
</dbReference>
<dbReference type="Proteomes" id="UP000273083">
    <property type="component" value="Unassembled WGS sequence"/>
</dbReference>
<dbReference type="PROSITE" id="PS50883">
    <property type="entry name" value="EAL"/>
    <property type="match status" value="1"/>
</dbReference>
<dbReference type="InterPro" id="IPR000160">
    <property type="entry name" value="GGDEF_dom"/>
</dbReference>
<evidence type="ECO:0000313" key="4">
    <source>
        <dbReference type="Proteomes" id="UP000273083"/>
    </source>
</evidence>
<dbReference type="SUPFAM" id="SSF55785">
    <property type="entry name" value="PYP-like sensor domain (PAS domain)"/>
    <property type="match status" value="1"/>
</dbReference>
<name>A0A3N1XNH5_9FIRM</name>
<dbReference type="SUPFAM" id="SSF141868">
    <property type="entry name" value="EAL domain-like"/>
    <property type="match status" value="1"/>
</dbReference>
<dbReference type="InterPro" id="IPR001633">
    <property type="entry name" value="EAL_dom"/>
</dbReference>
<feature type="domain" description="GGDEF" evidence="2">
    <location>
        <begin position="164"/>
        <end position="297"/>
    </location>
</feature>
<dbReference type="PANTHER" id="PTHR44757">
    <property type="entry name" value="DIGUANYLATE CYCLASE DGCP"/>
    <property type="match status" value="1"/>
</dbReference>
<sequence>MRQGEIFWSENLTNDKLNNILSLISDIYFEYDVVKDLLKYSGNDVEGGILKEFSKYVITTKYIHEEDKDNILKLLKNRTVGNLEYRQIDKKGNITWHFVRTKALLNENNDLTTLMGCVYNIDKQDKRNINDVSKIYFDSLTKLNNKMALETKINNYLNEEGKGKNHAFLILDIDNLKAINHNLGRLFGDTVLKNVADTFKKLFYTAGYIGRIGGDEFLLFLKEINKKEELDKKVSMIKKVCEETYSGEGLTNQISCSIGVSRYPKDGQDFDSLFKSADHALYEVKNQGKNGYIYYNKKDRKEIETEKYHNTYQVKEDRKFGYSIFDKEITTFAFDIMASTKDISSAINMLLQQLGKYYCVNQVSIFETDEYEKTPRLTYLWRAKNDKKNIYKQYTLKNYDQEYSSFFNEKGFFAVTDCAALDSNEYPYYKVINSLGVKSILQCGIFEEGNFRGCISIEDCDEHRTWVKSEIDSLLTITKIVASYLLKIRTSQQSNEKMEKMRNYDELTGISTFYKFKRDSETIIRHSKEKDKFAIIVSDISNFRFINDTLGYKKGDQVLCDYADLVTQSCKQNELAARISADNFMLLVKFKDEDSLMKRVDSVNEKFRQGQKLKNRNLNIIIISGVCVIQDNIDISTAIDNANIARKSIKSSQRPQCKLYDDQMFEKITKEIEIANSMDEALKNNEFSIYLQPKINLSDGRLVGAEALVRWIKPEGTIIPPDNFIPQFERNGFIINLDFFVYEEVCKTLRKWIDNGVDVIPISVNVSRVHLNEEDFVGKFKKLVDSYNISPELLELELTETIFLEHTELALNAMREFRKLGYQVSIDDFGAGYSSLNLLKDIQTDVLKIDKGFFLQGEMNKEGKVIVSNIINMAKELNMKVLSEGVETKMQSDFLRDISCDMAQGYFYSRPVPVKEFENIMDQSLI</sequence>
<comment type="caution">
    <text evidence="3">The sequence shown here is derived from an EMBL/GenBank/DDBJ whole genome shotgun (WGS) entry which is preliminary data.</text>
</comment>
<dbReference type="EMBL" id="RJVG01000005">
    <property type="protein sequence ID" value="ROR28243.1"/>
    <property type="molecule type" value="Genomic_DNA"/>
</dbReference>
<dbReference type="InterPro" id="IPR043128">
    <property type="entry name" value="Rev_trsase/Diguanyl_cyclase"/>
</dbReference>
<dbReference type="Pfam" id="PF00563">
    <property type="entry name" value="EAL"/>
    <property type="match status" value="1"/>
</dbReference>
<feature type="domain" description="EAL" evidence="1">
    <location>
        <begin position="671"/>
        <end position="925"/>
    </location>
</feature>
<evidence type="ECO:0000259" key="2">
    <source>
        <dbReference type="PROSITE" id="PS50887"/>
    </source>
</evidence>
<dbReference type="Gene3D" id="3.30.70.270">
    <property type="match status" value="2"/>
</dbReference>
<dbReference type="CDD" id="cd01948">
    <property type="entry name" value="EAL"/>
    <property type="match status" value="1"/>
</dbReference>
<reference evidence="3 4" key="1">
    <citation type="submission" date="2018-11" db="EMBL/GenBank/DDBJ databases">
        <title>Genomic Encyclopedia of Type Strains, Phase IV (KMG-IV): sequencing the most valuable type-strain genomes for metagenomic binning, comparative biology and taxonomic classification.</title>
        <authorList>
            <person name="Goeker M."/>
        </authorList>
    </citation>
    <scope>NUCLEOTIDE SEQUENCE [LARGE SCALE GENOMIC DNA]</scope>
    <source>
        <strain evidence="3 4">DSM 26537</strain>
    </source>
</reference>
<dbReference type="InterPro" id="IPR035919">
    <property type="entry name" value="EAL_sf"/>
</dbReference>
<gene>
    <name evidence="3" type="ORF">EDD66_105183</name>
</gene>
<organism evidence="3 4">
    <name type="scientific">Mobilisporobacter senegalensis</name>
    <dbReference type="NCBI Taxonomy" id="1329262"/>
    <lineage>
        <taxon>Bacteria</taxon>
        <taxon>Bacillati</taxon>
        <taxon>Bacillota</taxon>
        <taxon>Clostridia</taxon>
        <taxon>Lachnospirales</taxon>
        <taxon>Lachnospiraceae</taxon>
        <taxon>Mobilisporobacter</taxon>
    </lineage>
</organism>
<dbReference type="SMART" id="SM00267">
    <property type="entry name" value="GGDEF"/>
    <property type="match status" value="2"/>
</dbReference>
<evidence type="ECO:0000313" key="3">
    <source>
        <dbReference type="EMBL" id="ROR28243.1"/>
    </source>
</evidence>
<keyword evidence="4" id="KW-1185">Reference proteome</keyword>
<dbReference type="OrthoDB" id="9805474at2"/>
<dbReference type="PANTHER" id="PTHR44757:SF2">
    <property type="entry name" value="BIOFILM ARCHITECTURE MAINTENANCE PROTEIN MBAA"/>
    <property type="match status" value="1"/>
</dbReference>
<accession>A0A3N1XNH5</accession>